<organism evidence="5">
    <name type="scientific">marine sediment metagenome</name>
    <dbReference type="NCBI Taxonomy" id="412755"/>
    <lineage>
        <taxon>unclassified sequences</taxon>
        <taxon>metagenomes</taxon>
        <taxon>ecological metagenomes</taxon>
    </lineage>
</organism>
<dbReference type="Pfam" id="PF13365">
    <property type="entry name" value="Trypsin_2"/>
    <property type="match status" value="1"/>
</dbReference>
<proteinExistence type="inferred from homology"/>
<dbReference type="Pfam" id="PF07691">
    <property type="entry name" value="PA14"/>
    <property type="match status" value="1"/>
</dbReference>
<dbReference type="SMART" id="SM00758">
    <property type="entry name" value="PA14"/>
    <property type="match status" value="1"/>
</dbReference>
<keyword evidence="3" id="KW-0378">Hydrolase</keyword>
<dbReference type="PROSITE" id="PS51820">
    <property type="entry name" value="PA14"/>
    <property type="match status" value="1"/>
</dbReference>
<evidence type="ECO:0000256" key="1">
    <source>
        <dbReference type="ARBA" id="ARBA00010541"/>
    </source>
</evidence>
<gene>
    <name evidence="5" type="ORF">LCGC14_0781230</name>
</gene>
<dbReference type="PRINTS" id="PR00834">
    <property type="entry name" value="PROTEASES2C"/>
</dbReference>
<dbReference type="SMART" id="SM00228">
    <property type="entry name" value="PDZ"/>
    <property type="match status" value="1"/>
</dbReference>
<comment type="similarity">
    <text evidence="1">Belongs to the peptidase S1C family.</text>
</comment>
<dbReference type="InterPro" id="IPR036034">
    <property type="entry name" value="PDZ_sf"/>
</dbReference>
<dbReference type="SUPFAM" id="SSF50494">
    <property type="entry name" value="Trypsin-like serine proteases"/>
    <property type="match status" value="1"/>
</dbReference>
<keyword evidence="2" id="KW-0645">Protease</keyword>
<dbReference type="GO" id="GO:0004252">
    <property type="term" value="F:serine-type endopeptidase activity"/>
    <property type="evidence" value="ECO:0007669"/>
    <property type="project" value="InterPro"/>
</dbReference>
<dbReference type="Gene3D" id="3.90.182.10">
    <property type="entry name" value="Toxin - Anthrax Protective Antigen,domain 1"/>
    <property type="match status" value="1"/>
</dbReference>
<dbReference type="EMBL" id="LAZR01002021">
    <property type="protein sequence ID" value="KKN35679.1"/>
    <property type="molecule type" value="Genomic_DNA"/>
</dbReference>
<accession>A0A0F9PZP7</accession>
<dbReference type="InterPro" id="IPR001478">
    <property type="entry name" value="PDZ"/>
</dbReference>
<feature type="domain" description="PA14" evidence="4">
    <location>
        <begin position="336"/>
        <end position="473"/>
    </location>
</feature>
<evidence type="ECO:0000256" key="2">
    <source>
        <dbReference type="ARBA" id="ARBA00022670"/>
    </source>
</evidence>
<dbReference type="InterPro" id="IPR041489">
    <property type="entry name" value="PDZ_6"/>
</dbReference>
<reference evidence="5" key="1">
    <citation type="journal article" date="2015" name="Nature">
        <title>Complex archaea that bridge the gap between prokaryotes and eukaryotes.</title>
        <authorList>
            <person name="Spang A."/>
            <person name="Saw J.H."/>
            <person name="Jorgensen S.L."/>
            <person name="Zaremba-Niedzwiedzka K."/>
            <person name="Martijn J."/>
            <person name="Lind A.E."/>
            <person name="van Eijk R."/>
            <person name="Schleper C."/>
            <person name="Guy L."/>
            <person name="Ettema T.J."/>
        </authorList>
    </citation>
    <scope>NUCLEOTIDE SEQUENCE</scope>
</reference>
<dbReference type="PANTHER" id="PTHR22939:SF129">
    <property type="entry name" value="SERINE PROTEASE HTRA2, MITOCHONDRIAL"/>
    <property type="match status" value="1"/>
</dbReference>
<dbReference type="InterPro" id="IPR009003">
    <property type="entry name" value="Peptidase_S1_PA"/>
</dbReference>
<name>A0A0F9PZP7_9ZZZZ</name>
<evidence type="ECO:0000259" key="4">
    <source>
        <dbReference type="PROSITE" id="PS51820"/>
    </source>
</evidence>
<evidence type="ECO:0000256" key="3">
    <source>
        <dbReference type="ARBA" id="ARBA00022801"/>
    </source>
</evidence>
<dbReference type="AlphaFoldDB" id="A0A0F9PZP7"/>
<dbReference type="InterPro" id="IPR011658">
    <property type="entry name" value="PA14_dom"/>
</dbReference>
<comment type="caution">
    <text evidence="5">The sequence shown here is derived from an EMBL/GenBank/DDBJ whole genome shotgun (WGS) entry which is preliminary data.</text>
</comment>
<protein>
    <recommendedName>
        <fullName evidence="4">PA14 domain-containing protein</fullName>
    </recommendedName>
</protein>
<sequence>MFTVNRRTLMGLWCAVAVTVSATIQLPADDGALSSARRTELVKLIERCAPAAVNLIGYVPIPDHPGSLARSLGSGSVLHETGFILTNDHVANTEGKQIVVLQDGRQYPYTVVAASEQEDLAVIRIHPDRPLTAMALGRSHDLMLGEPVVVIGNPGGLMHTVSIGIITGTDRVGGNGAQALTGMIQTDANINGGNSGGPLINALGQQIGVVESKKTGVEGLGFAIQIDRFRKVLPAMLSAERRYGFRLGMTVDTLGEAKVTAVEPDLPAEAAGVQVGDVVTKVADMAITDGVHFYLALVDRQGGQPLPMVLQRGSETVTVAPALQAVPPRPAVKAKGLTQGVMLQAYVGQWRLLPDFDQLEPISSGVVPSFGLFVQGKVSDYFGLKFTGFVEVPADGLYTFSTRSDDGTKLYIGDDLVVDNDGLHGAVETKGLIRLAKGLHPITVTFFEDAGGQSLEVFYEGPEIAKRAIPPEALFCKPGKP</sequence>
<dbReference type="SUPFAM" id="SSF56988">
    <property type="entry name" value="Anthrax protective antigen"/>
    <property type="match status" value="1"/>
</dbReference>
<evidence type="ECO:0000313" key="5">
    <source>
        <dbReference type="EMBL" id="KKN35679.1"/>
    </source>
</evidence>
<dbReference type="Gene3D" id="2.40.10.120">
    <property type="match status" value="1"/>
</dbReference>
<dbReference type="Pfam" id="PF17820">
    <property type="entry name" value="PDZ_6"/>
    <property type="match status" value="1"/>
</dbReference>
<dbReference type="Gene3D" id="2.30.42.10">
    <property type="match status" value="1"/>
</dbReference>
<dbReference type="InterPro" id="IPR037524">
    <property type="entry name" value="PA14/GLEYA"/>
</dbReference>
<dbReference type="PANTHER" id="PTHR22939">
    <property type="entry name" value="SERINE PROTEASE FAMILY S1C HTRA-RELATED"/>
    <property type="match status" value="1"/>
</dbReference>
<dbReference type="GO" id="GO:0006508">
    <property type="term" value="P:proteolysis"/>
    <property type="evidence" value="ECO:0007669"/>
    <property type="project" value="UniProtKB-KW"/>
</dbReference>
<dbReference type="InterPro" id="IPR001940">
    <property type="entry name" value="Peptidase_S1C"/>
</dbReference>
<dbReference type="SUPFAM" id="SSF50156">
    <property type="entry name" value="PDZ domain-like"/>
    <property type="match status" value="1"/>
</dbReference>